<evidence type="ECO:0008006" key="6">
    <source>
        <dbReference type="Google" id="ProtNLM"/>
    </source>
</evidence>
<keyword evidence="5" id="KW-1185">Reference proteome</keyword>
<dbReference type="PANTHER" id="PTHR47718:SF2">
    <property type="entry name" value="PROTEIN FAR1-RELATED SEQUENCE 5-LIKE"/>
    <property type="match status" value="1"/>
</dbReference>
<feature type="domain" description="MULE transposase" evidence="3">
    <location>
        <begin position="273"/>
        <end position="366"/>
    </location>
</feature>
<organism evidence="4 5">
    <name type="scientific">Kalanchoe fedtschenkoi</name>
    <name type="common">Lavender scallops</name>
    <name type="synonym">South American air plant</name>
    <dbReference type="NCBI Taxonomy" id="63787"/>
    <lineage>
        <taxon>Eukaryota</taxon>
        <taxon>Viridiplantae</taxon>
        <taxon>Streptophyta</taxon>
        <taxon>Embryophyta</taxon>
        <taxon>Tracheophyta</taxon>
        <taxon>Spermatophyta</taxon>
        <taxon>Magnoliopsida</taxon>
        <taxon>eudicotyledons</taxon>
        <taxon>Gunneridae</taxon>
        <taxon>Pentapetalae</taxon>
        <taxon>Saxifragales</taxon>
        <taxon>Crassulaceae</taxon>
        <taxon>Kalanchoe</taxon>
    </lineage>
</organism>
<accession>A0A7N0UJ84</accession>
<feature type="domain" description="FAR1" evidence="2">
    <location>
        <begin position="90"/>
        <end position="176"/>
    </location>
</feature>
<dbReference type="Pfam" id="PF10551">
    <property type="entry name" value="MULE"/>
    <property type="match status" value="1"/>
</dbReference>
<reference evidence="4" key="1">
    <citation type="submission" date="2021-01" db="UniProtKB">
        <authorList>
            <consortium name="EnsemblPlants"/>
        </authorList>
    </citation>
    <scope>IDENTIFICATION</scope>
</reference>
<feature type="transmembrane region" description="Helical" evidence="1">
    <location>
        <begin position="29"/>
        <end position="49"/>
    </location>
</feature>
<dbReference type="EnsemblPlants" id="Kaladp0068s0291.1.v1.1">
    <property type="protein sequence ID" value="Kaladp0068s0291.1.v1.1"/>
    <property type="gene ID" value="Kaladp0068s0291.v1.1"/>
</dbReference>
<sequence length="465" mass="53622">MEDRTSTRARLSECRCVGEYYRIQISDQVMCSLFLFLLSSPATVFAANFCFCLPVKLLIELPKYLLHGTKMGMIPKLGMDFDSVEDAWVFRTEYGATTGFTPRITVTQAEKMDCRRTPCLCNKEGKRGENSDLMTKKRERAETRTSCKVKFGIHREPSAFGKYRIYMLHLEHNHLLHTRATIHMMPSQRHITEIQANEIELADASVIQVKRSHEFMSKKAGGVEGTGFIELDHKNFLRTRRQRELRYDNEKQITNIFWADANMRIDYGLFGDVVSFDTTYSTNKESRPFGVFVGLNHHRSTVIFGAAILYDETAASFKWLFQSFLNCHNQKHPKTLFMDQDPAMAKAIRTVMQGTYHGLCTFHIMLNGIRHLGNLMKGGSSFLTHFQECMHGFSSEEAFENAWQEMLCKYYVQGNKWLLSIYKIKEKWASCYLKNVHSLGMHSTQLSESCNAELKRHLKSSFSLA</sequence>
<proteinExistence type="predicted"/>
<dbReference type="OMA" id="ANMRIDY"/>
<dbReference type="Proteomes" id="UP000594263">
    <property type="component" value="Unplaced"/>
</dbReference>
<dbReference type="Pfam" id="PF03101">
    <property type="entry name" value="FAR1"/>
    <property type="match status" value="1"/>
</dbReference>
<evidence type="ECO:0000313" key="5">
    <source>
        <dbReference type="Proteomes" id="UP000594263"/>
    </source>
</evidence>
<keyword evidence="1" id="KW-1133">Transmembrane helix</keyword>
<evidence type="ECO:0000259" key="2">
    <source>
        <dbReference type="Pfam" id="PF03101"/>
    </source>
</evidence>
<keyword evidence="1" id="KW-0472">Membrane</keyword>
<dbReference type="PANTHER" id="PTHR47718">
    <property type="entry name" value="OS01G0519700 PROTEIN"/>
    <property type="match status" value="1"/>
</dbReference>
<dbReference type="Gramene" id="Kaladp0068s0291.1.v1.1">
    <property type="protein sequence ID" value="Kaladp0068s0291.1.v1.1"/>
    <property type="gene ID" value="Kaladp0068s0291.v1.1"/>
</dbReference>
<dbReference type="AlphaFoldDB" id="A0A7N0UJ84"/>
<dbReference type="InterPro" id="IPR018289">
    <property type="entry name" value="MULE_transposase_dom"/>
</dbReference>
<evidence type="ECO:0000313" key="4">
    <source>
        <dbReference type="EnsemblPlants" id="Kaladp0068s0291.1.v1.1"/>
    </source>
</evidence>
<evidence type="ECO:0000256" key="1">
    <source>
        <dbReference type="SAM" id="Phobius"/>
    </source>
</evidence>
<evidence type="ECO:0000259" key="3">
    <source>
        <dbReference type="Pfam" id="PF10551"/>
    </source>
</evidence>
<name>A0A7N0UJ84_KALFE</name>
<dbReference type="InterPro" id="IPR004330">
    <property type="entry name" value="FAR1_DNA_bnd_dom"/>
</dbReference>
<protein>
    <recommendedName>
        <fullName evidence="6">Protein FAR1-RELATED SEQUENCE</fullName>
    </recommendedName>
</protein>
<keyword evidence="1" id="KW-0812">Transmembrane</keyword>